<feature type="transmembrane region" description="Helical" evidence="2">
    <location>
        <begin position="391"/>
        <end position="414"/>
    </location>
</feature>
<dbReference type="Gene3D" id="1.20.1640.10">
    <property type="entry name" value="Multidrug efflux transporter AcrB transmembrane domain"/>
    <property type="match status" value="3"/>
</dbReference>
<evidence type="ECO:0000313" key="3">
    <source>
        <dbReference type="EMBL" id="QDU47169.1"/>
    </source>
</evidence>
<dbReference type="RefSeq" id="WP_145379881.1">
    <property type="nucleotide sequence ID" value="NZ_CP036276.1"/>
</dbReference>
<feature type="transmembrane region" description="Helical" evidence="2">
    <location>
        <begin position="1061"/>
        <end position="1087"/>
    </location>
</feature>
<dbReference type="SUPFAM" id="SSF82866">
    <property type="entry name" value="Multidrug efflux transporter AcrB transmembrane domain"/>
    <property type="match status" value="2"/>
</dbReference>
<dbReference type="GO" id="GO:0005886">
    <property type="term" value="C:plasma membrane"/>
    <property type="evidence" value="ECO:0007669"/>
    <property type="project" value="TreeGrafter"/>
</dbReference>
<reference evidence="3 4" key="1">
    <citation type="submission" date="2019-02" db="EMBL/GenBank/DDBJ databases">
        <title>Deep-cultivation of Planctomycetes and their phenomic and genomic characterization uncovers novel biology.</title>
        <authorList>
            <person name="Wiegand S."/>
            <person name="Jogler M."/>
            <person name="Boedeker C."/>
            <person name="Pinto D."/>
            <person name="Vollmers J."/>
            <person name="Rivas-Marin E."/>
            <person name="Kohn T."/>
            <person name="Peeters S.H."/>
            <person name="Heuer A."/>
            <person name="Rast P."/>
            <person name="Oberbeckmann S."/>
            <person name="Bunk B."/>
            <person name="Jeske O."/>
            <person name="Meyerdierks A."/>
            <person name="Storesund J.E."/>
            <person name="Kallscheuer N."/>
            <person name="Luecker S."/>
            <person name="Lage O.M."/>
            <person name="Pohl T."/>
            <person name="Merkel B.J."/>
            <person name="Hornburger P."/>
            <person name="Mueller R.-W."/>
            <person name="Bruemmer F."/>
            <person name="Labrenz M."/>
            <person name="Spormann A.M."/>
            <person name="Op den Camp H."/>
            <person name="Overmann J."/>
            <person name="Amann R."/>
            <person name="Jetten M.S.M."/>
            <person name="Mascher T."/>
            <person name="Medema M.H."/>
            <person name="Devos D.P."/>
            <person name="Kaster A.-K."/>
            <person name="Ovreas L."/>
            <person name="Rohde M."/>
            <person name="Galperin M.Y."/>
            <person name="Jogler C."/>
        </authorList>
    </citation>
    <scope>NUCLEOTIDE SEQUENCE [LARGE SCALE GENOMIC DNA]</scope>
    <source>
        <strain evidence="3 4">Mal52</strain>
    </source>
</reference>
<gene>
    <name evidence="3" type="primary">mdtC_2</name>
    <name evidence="3" type="ORF">Mal52_56970</name>
</gene>
<dbReference type="Gene3D" id="3.30.70.1430">
    <property type="entry name" value="Multidrug efflux transporter AcrB pore domain"/>
    <property type="match status" value="2"/>
</dbReference>
<feature type="transmembrane region" description="Helical" evidence="2">
    <location>
        <begin position="932"/>
        <end position="951"/>
    </location>
</feature>
<feature type="transmembrane region" description="Helical" evidence="2">
    <location>
        <begin position="479"/>
        <end position="501"/>
    </location>
</feature>
<dbReference type="PANTHER" id="PTHR32063">
    <property type="match status" value="1"/>
</dbReference>
<name>A0A517ZXF7_9PLAN</name>
<evidence type="ECO:0000256" key="1">
    <source>
        <dbReference type="SAM" id="MobiDB-lite"/>
    </source>
</evidence>
<dbReference type="Proteomes" id="UP000319383">
    <property type="component" value="Chromosome"/>
</dbReference>
<dbReference type="SUPFAM" id="SSF82693">
    <property type="entry name" value="Multidrug efflux transporter AcrB pore domain, PN1, PN2, PC1 and PC2 subdomains"/>
    <property type="match status" value="3"/>
</dbReference>
<feature type="transmembrane region" description="Helical" evidence="2">
    <location>
        <begin position="958"/>
        <end position="978"/>
    </location>
</feature>
<dbReference type="Gene3D" id="3.30.70.1440">
    <property type="entry name" value="Multidrug efflux transporter AcrB pore domain"/>
    <property type="match status" value="1"/>
</dbReference>
<dbReference type="Gene3D" id="3.30.70.1320">
    <property type="entry name" value="Multidrug efflux transporter AcrB pore domain like"/>
    <property type="match status" value="2"/>
</dbReference>
<feature type="transmembrane region" description="Helical" evidence="2">
    <location>
        <begin position="590"/>
        <end position="612"/>
    </location>
</feature>
<dbReference type="InterPro" id="IPR027463">
    <property type="entry name" value="AcrB_DN_DC_subdom"/>
</dbReference>
<dbReference type="InterPro" id="IPR001036">
    <property type="entry name" value="Acrflvin-R"/>
</dbReference>
<evidence type="ECO:0000256" key="2">
    <source>
        <dbReference type="SAM" id="Phobius"/>
    </source>
</evidence>
<evidence type="ECO:0000313" key="4">
    <source>
        <dbReference type="Proteomes" id="UP000319383"/>
    </source>
</evidence>
<keyword evidence="2" id="KW-0812">Transmembrane</keyword>
<protein>
    <submittedName>
        <fullName evidence="3">Multidrug resistance protein MdtC</fullName>
    </submittedName>
</protein>
<accession>A0A517ZXF7</accession>
<feature type="transmembrane region" description="Helical" evidence="2">
    <location>
        <begin position="507"/>
        <end position="532"/>
    </location>
</feature>
<feature type="transmembrane region" description="Helical" evidence="2">
    <location>
        <begin position="1028"/>
        <end position="1049"/>
    </location>
</feature>
<dbReference type="GO" id="GO:0042910">
    <property type="term" value="F:xenobiotic transmembrane transporter activity"/>
    <property type="evidence" value="ECO:0007669"/>
    <property type="project" value="TreeGrafter"/>
</dbReference>
<dbReference type="KEGG" id="sdyn:Mal52_56970"/>
<feature type="region of interest" description="Disordered" evidence="1">
    <location>
        <begin position="1097"/>
        <end position="1122"/>
    </location>
</feature>
<dbReference type="AlphaFoldDB" id="A0A517ZXF7"/>
<proteinExistence type="predicted"/>
<dbReference type="Gene3D" id="3.30.2090.10">
    <property type="entry name" value="Multidrug efflux transporter AcrB TolC docking domain, DN and DC subdomains"/>
    <property type="match status" value="2"/>
</dbReference>
<dbReference type="Pfam" id="PF00873">
    <property type="entry name" value="ACR_tran"/>
    <property type="match status" value="2"/>
</dbReference>
<organism evidence="3 4">
    <name type="scientific">Symmachiella dynata</name>
    <dbReference type="NCBI Taxonomy" id="2527995"/>
    <lineage>
        <taxon>Bacteria</taxon>
        <taxon>Pseudomonadati</taxon>
        <taxon>Planctomycetota</taxon>
        <taxon>Planctomycetia</taxon>
        <taxon>Planctomycetales</taxon>
        <taxon>Planctomycetaceae</taxon>
        <taxon>Symmachiella</taxon>
    </lineage>
</organism>
<feature type="transmembrane region" description="Helical" evidence="2">
    <location>
        <begin position="434"/>
        <end position="459"/>
    </location>
</feature>
<keyword evidence="2" id="KW-1133">Transmembrane helix</keyword>
<dbReference type="EMBL" id="CP036276">
    <property type="protein sequence ID" value="QDU47169.1"/>
    <property type="molecule type" value="Genomic_DNA"/>
</dbReference>
<keyword evidence="2" id="KW-0472">Membrane</keyword>
<dbReference type="PANTHER" id="PTHR32063:SF33">
    <property type="entry name" value="RND SUPERFAMILY EFFLUX PUMP PERMEASE COMPONENT"/>
    <property type="match status" value="1"/>
</dbReference>
<sequence>MSIPSFSVKNPVLVNMIMIVVLVAGGIFSITLTREMFPESRPNKLLISTLHPGVQPEEIERAITIKVEEAVRDIDGVEKVESTVSESLSMTSVTLYSQVKDVDRVLQEVKVEVDAIQDLPDDAEKTVVRKMEPKLPVISVAIFGDGGEKILKREARKIRDDLLLLPGVSDVEVSGTRDDEISVEIRPERLRQYDITFDEVADAIRQTNRDVSGGELESNRTLMTLRTLGEEREGEDLLDIVVRSTPDGRKILLSDVAVVIDEFIESDLECYFNGKPSASCIVFKTADQDAIQIARMVKAYVAGKERDPDFDPYGFRKAYNEVWYWKPLALVGSSLEWFMDRAMGRPDLQEVYETSASEPIDGNFQLGLHSDLARFVEGRLDLMTRNGKSGLFLVLLSLVLFLNWRVAFWAAIGLPISFMGTFIMMWAFGETLNLISMMGLIVVLGIIVDDAIVIGENIYRHVEEGMPPRQAAIVGAEEVMWPVTVAILTTIGAFAPLLFITGQIGDFMGVLPMVVLCALSVSLCEALVILPAHLSHIPPHRSDAEKDDQQQVGRIRRFFHWLGAVQEKTIMRAINATYERLLRFTLRWRYVTLTVALALVIASFGLIAGGIVEIVMVQEMDSETIIAGVEMPVGTPAATTKKRLNELTQYAVSLPEVVNVQSFVALQIDFTGAGAVGDFSQPHLAQLIIELQPAELRNRSSDQILDELRGVSEKLSGVNSVTWEAMSGGPGGKDIELRIAGDDFEELKVVSGKLKAQLATYKGVYGLDDNHDRGKREVRVEMRDAGRPTGIQETLLGSHVRSAFYGREVRRITRDREDVKIMVRYPKSFRYNIYNLESMWIPTPATTGNRGWVPVNEVARLTEGESFTSIHRSQQTRSITVIGQINDEQGNSRDIMADVRRWFSTELRKEHPQVRLEELGKGEEFRKAMGSLWIGGLVSLLLIYMMLAGLFRAYLQPIVVMAAIPFGVLGAIIGHWVTGNPLTILSFIGCVALTGIVVNDSLVLVDFINRRVKLGMTPFEANVAGAKLRLRAILLTTLTTVAGLMPLMFETSFQAKFLIPLAVTLTFGLAFATGLTLVIVPSLNMVYMDFTQIVGRRKPDDPEENDEQQTRELATASLDREL</sequence>
<feature type="transmembrane region" description="Helical" evidence="2">
    <location>
        <begin position="12"/>
        <end position="32"/>
    </location>
</feature>
<dbReference type="PRINTS" id="PR00702">
    <property type="entry name" value="ACRIFLAVINRP"/>
</dbReference>
<feature type="transmembrane region" description="Helical" evidence="2">
    <location>
        <begin position="984"/>
        <end position="1008"/>
    </location>
</feature>
<dbReference type="SUPFAM" id="SSF82714">
    <property type="entry name" value="Multidrug efflux transporter AcrB TolC docking domain, DN and DC subdomains"/>
    <property type="match status" value="2"/>
</dbReference>
<keyword evidence="4" id="KW-1185">Reference proteome</keyword>